<reference evidence="1" key="1">
    <citation type="submission" date="2022-10" db="EMBL/GenBank/DDBJ databases">
        <title>Complete Genome of Trichothecium roseum strain YXFP-22015, a Plant Pathogen Isolated from Citrus.</title>
        <authorList>
            <person name="Wang Y."/>
            <person name="Zhu L."/>
        </authorList>
    </citation>
    <scope>NUCLEOTIDE SEQUENCE</scope>
    <source>
        <strain evidence="1">YXFP-22015</strain>
    </source>
</reference>
<dbReference type="Proteomes" id="UP001163324">
    <property type="component" value="Chromosome 3"/>
</dbReference>
<keyword evidence="2" id="KW-1185">Reference proteome</keyword>
<accession>A0ACC0V7W9</accession>
<proteinExistence type="predicted"/>
<protein>
    <submittedName>
        <fullName evidence="1">Uncharacterized protein</fullName>
    </submittedName>
</protein>
<name>A0ACC0V7W9_9HYPO</name>
<organism evidence="1 2">
    <name type="scientific">Trichothecium roseum</name>
    <dbReference type="NCBI Taxonomy" id="47278"/>
    <lineage>
        <taxon>Eukaryota</taxon>
        <taxon>Fungi</taxon>
        <taxon>Dikarya</taxon>
        <taxon>Ascomycota</taxon>
        <taxon>Pezizomycotina</taxon>
        <taxon>Sordariomycetes</taxon>
        <taxon>Hypocreomycetidae</taxon>
        <taxon>Hypocreales</taxon>
        <taxon>Hypocreales incertae sedis</taxon>
        <taxon>Trichothecium</taxon>
    </lineage>
</organism>
<evidence type="ECO:0000313" key="1">
    <source>
        <dbReference type="EMBL" id="KAI9901949.1"/>
    </source>
</evidence>
<evidence type="ECO:0000313" key="2">
    <source>
        <dbReference type="Proteomes" id="UP001163324"/>
    </source>
</evidence>
<comment type="caution">
    <text evidence="1">The sequence shown here is derived from an EMBL/GenBank/DDBJ whole genome shotgun (WGS) entry which is preliminary data.</text>
</comment>
<sequence>MPPYLNLSPSLSPTSSTTDTSNTMGFHGITSSSSSSSHSAHHDRDAREFERWAHDPSVSPPALQGATLPGTTCSQIEQAVRGDAGGMHRALPLKQHHVHGDAAEARFTGHSQPCFAEQKARLWDAYAKAVAAKVAGARPGTALVQAVRISQGDVGAGASFACSCGGGSGNVYALAVKENGVQSVAWNKAGEPTVKSARKGGIVGMPTRK</sequence>
<gene>
    <name evidence="1" type="ORF">N3K66_003766</name>
</gene>
<dbReference type="EMBL" id="CM047942">
    <property type="protein sequence ID" value="KAI9901949.1"/>
    <property type="molecule type" value="Genomic_DNA"/>
</dbReference>